<sequence length="91" mass="9882">MPDFSSSLEDAVFAGILPYMPGKNSQHPSIFDLDALREAFMESVRENNVSPAEWGEHAEQFIQKLAGHKLTEAAVSQITGAPDGSQPARNP</sequence>
<protein>
    <submittedName>
        <fullName evidence="1">Uncharacterized protein</fullName>
    </submittedName>
</protein>
<name>A0ABU8K8T9_9HYPH</name>
<comment type="caution">
    <text evidence="1">The sequence shown here is derived from an EMBL/GenBank/DDBJ whole genome shotgun (WGS) entry which is preliminary data.</text>
</comment>
<proteinExistence type="predicted"/>
<keyword evidence="2" id="KW-1185">Reference proteome</keyword>
<reference evidence="1 2" key="1">
    <citation type="submission" date="2022-12" db="EMBL/GenBank/DDBJ databases">
        <authorList>
            <person name="Muema E."/>
        </authorList>
    </citation>
    <scope>NUCLEOTIDE SEQUENCE [LARGE SCALE GENOMIC DNA]</scope>
    <source>
        <strain evidence="2">1330</strain>
    </source>
</reference>
<organism evidence="1 2">
    <name type="scientific">Mesorhizobium argentiipisi</name>
    <dbReference type="NCBI Taxonomy" id="3015175"/>
    <lineage>
        <taxon>Bacteria</taxon>
        <taxon>Pseudomonadati</taxon>
        <taxon>Pseudomonadota</taxon>
        <taxon>Alphaproteobacteria</taxon>
        <taxon>Hyphomicrobiales</taxon>
        <taxon>Phyllobacteriaceae</taxon>
        <taxon>Mesorhizobium</taxon>
    </lineage>
</organism>
<evidence type="ECO:0000313" key="2">
    <source>
        <dbReference type="Proteomes" id="UP001366503"/>
    </source>
</evidence>
<dbReference type="EMBL" id="JAPYKO010000003">
    <property type="protein sequence ID" value="MEI9402046.1"/>
    <property type="molecule type" value="Genomic_DNA"/>
</dbReference>
<gene>
    <name evidence="1" type="ORF">O7A05_07700</name>
</gene>
<accession>A0ABU8K8T9</accession>
<dbReference type="Proteomes" id="UP001366503">
    <property type="component" value="Unassembled WGS sequence"/>
</dbReference>
<dbReference type="RefSeq" id="WP_337092362.1">
    <property type="nucleotide sequence ID" value="NZ_JAPYKO010000003.1"/>
</dbReference>
<evidence type="ECO:0000313" key="1">
    <source>
        <dbReference type="EMBL" id="MEI9402046.1"/>
    </source>
</evidence>